<dbReference type="VEuPathDB" id="ToxoDB:cyc_09125"/>
<evidence type="ECO:0000313" key="2">
    <source>
        <dbReference type="Proteomes" id="UP000095192"/>
    </source>
</evidence>
<sequence>MTNPCYIWGVETPLPVGIPWAGSYRCASCNGKQEKQRLLGIDLPPSHHVSLEIRPRELLIWNTSPPDVPSVVGDTTGDPAVITTHASAEAAVQKAEAEAAAAARGRLLARVQLLQRLNVATAAACAFADGGSSRSVEASGSRASIVLVAFLDGKQQILCLRIHFRVGCFTAAATRERHGLQLDEDAPVTGVYTACLCWCLDDGGAAVAGRTSAFPRIKRRRGLNSEATSVSDENTHTSPGKLQLSILDAEPAEVLRRDAARFTPAAGACKGRNQRQQRTLAFPMTPQCGMLTRKPQNLL</sequence>
<reference evidence="1 2" key="1">
    <citation type="journal article" date="2016" name="BMC Genomics">
        <title>Comparative genomics reveals Cyclospora cayetanensis possesses coccidia-like metabolism and invasion components but unique surface antigens.</title>
        <authorList>
            <person name="Liu S."/>
            <person name="Wang L."/>
            <person name="Zheng H."/>
            <person name="Xu Z."/>
            <person name="Roellig D.M."/>
            <person name="Li N."/>
            <person name="Frace M.A."/>
            <person name="Tang K."/>
            <person name="Arrowood M.J."/>
            <person name="Moss D.M."/>
            <person name="Zhang L."/>
            <person name="Feng Y."/>
            <person name="Xiao L."/>
        </authorList>
    </citation>
    <scope>NUCLEOTIDE SEQUENCE [LARGE SCALE GENOMIC DNA]</scope>
    <source>
        <strain evidence="1 2">CHN_HEN01</strain>
    </source>
</reference>
<name>A0A1D3D5N2_9EIME</name>
<evidence type="ECO:0000313" key="1">
    <source>
        <dbReference type="EMBL" id="OEH78765.1"/>
    </source>
</evidence>
<gene>
    <name evidence="1" type="ORF">cyc_09125</name>
</gene>
<keyword evidence="2" id="KW-1185">Reference proteome</keyword>
<accession>A0A1D3D5N2</accession>
<dbReference type="InParanoid" id="A0A1D3D5N2"/>
<comment type="caution">
    <text evidence="1">The sequence shown here is derived from an EMBL/GenBank/DDBJ whole genome shotgun (WGS) entry which is preliminary data.</text>
</comment>
<proteinExistence type="predicted"/>
<dbReference type="Proteomes" id="UP000095192">
    <property type="component" value="Unassembled WGS sequence"/>
</dbReference>
<organism evidence="1 2">
    <name type="scientific">Cyclospora cayetanensis</name>
    <dbReference type="NCBI Taxonomy" id="88456"/>
    <lineage>
        <taxon>Eukaryota</taxon>
        <taxon>Sar</taxon>
        <taxon>Alveolata</taxon>
        <taxon>Apicomplexa</taxon>
        <taxon>Conoidasida</taxon>
        <taxon>Coccidia</taxon>
        <taxon>Eucoccidiorida</taxon>
        <taxon>Eimeriorina</taxon>
        <taxon>Eimeriidae</taxon>
        <taxon>Cyclospora</taxon>
    </lineage>
</organism>
<protein>
    <submittedName>
        <fullName evidence="1">Uncharacterized protein</fullName>
    </submittedName>
</protein>
<dbReference type="AlphaFoldDB" id="A0A1D3D5N2"/>
<dbReference type="EMBL" id="JROU02000623">
    <property type="protein sequence ID" value="OEH78765.1"/>
    <property type="molecule type" value="Genomic_DNA"/>
</dbReference>
<dbReference type="VEuPathDB" id="ToxoDB:LOC34623450"/>